<name>A0AAN7VDL8_9COLE</name>
<keyword evidence="4 8" id="KW-0812">Transmembrane</keyword>
<keyword evidence="7" id="KW-0325">Glycoprotein</keyword>
<dbReference type="PANTHER" id="PTHR11923">
    <property type="entry name" value="SCAVENGER RECEPTOR CLASS B TYPE-1 SR-B1"/>
    <property type="match status" value="1"/>
</dbReference>
<comment type="similarity">
    <text evidence="2">Belongs to the CD36 family.</text>
</comment>
<dbReference type="EMBL" id="JAVRBK010000005">
    <property type="protein sequence ID" value="KAK5644274.1"/>
    <property type="molecule type" value="Genomic_DNA"/>
</dbReference>
<evidence type="ECO:0000256" key="4">
    <source>
        <dbReference type="ARBA" id="ARBA00022692"/>
    </source>
</evidence>
<evidence type="ECO:0000256" key="3">
    <source>
        <dbReference type="ARBA" id="ARBA00022475"/>
    </source>
</evidence>
<dbReference type="PANTHER" id="PTHR11923:SF114">
    <property type="entry name" value="FI02050P-RELATED"/>
    <property type="match status" value="1"/>
</dbReference>
<feature type="transmembrane region" description="Helical" evidence="8">
    <location>
        <begin position="406"/>
        <end position="425"/>
    </location>
</feature>
<accession>A0AAN7VDL8</accession>
<dbReference type="GO" id="GO:0005886">
    <property type="term" value="C:plasma membrane"/>
    <property type="evidence" value="ECO:0007669"/>
    <property type="project" value="UniProtKB-SubCell"/>
</dbReference>
<evidence type="ECO:0000313" key="10">
    <source>
        <dbReference type="Proteomes" id="UP001329430"/>
    </source>
</evidence>
<evidence type="ECO:0000313" key="9">
    <source>
        <dbReference type="EMBL" id="KAK5644274.1"/>
    </source>
</evidence>
<proteinExistence type="inferred from homology"/>
<evidence type="ECO:0000256" key="2">
    <source>
        <dbReference type="ARBA" id="ARBA00010532"/>
    </source>
</evidence>
<evidence type="ECO:0000256" key="1">
    <source>
        <dbReference type="ARBA" id="ARBA00004236"/>
    </source>
</evidence>
<evidence type="ECO:0000256" key="8">
    <source>
        <dbReference type="SAM" id="Phobius"/>
    </source>
</evidence>
<dbReference type="PRINTS" id="PR01609">
    <property type="entry name" value="CD36FAMILY"/>
</dbReference>
<dbReference type="Pfam" id="PF01130">
    <property type="entry name" value="CD36"/>
    <property type="match status" value="1"/>
</dbReference>
<feature type="transmembrane region" description="Helical" evidence="8">
    <location>
        <begin position="12"/>
        <end position="31"/>
    </location>
</feature>
<gene>
    <name evidence="9" type="ORF">RI129_008119</name>
</gene>
<dbReference type="AlphaFoldDB" id="A0AAN7VDL8"/>
<protein>
    <submittedName>
        <fullName evidence="9">Uncharacterized protein</fullName>
    </submittedName>
</protein>
<dbReference type="GO" id="GO:0005737">
    <property type="term" value="C:cytoplasm"/>
    <property type="evidence" value="ECO:0007669"/>
    <property type="project" value="TreeGrafter"/>
</dbReference>
<keyword evidence="10" id="KW-1185">Reference proteome</keyword>
<evidence type="ECO:0000256" key="6">
    <source>
        <dbReference type="ARBA" id="ARBA00023136"/>
    </source>
</evidence>
<keyword evidence="5 8" id="KW-1133">Transmembrane helix</keyword>
<keyword evidence="3" id="KW-1003">Cell membrane</keyword>
<dbReference type="Proteomes" id="UP001329430">
    <property type="component" value="Chromosome 5"/>
</dbReference>
<comment type="subcellular location">
    <subcellularLocation>
        <location evidence="1">Cell membrane</location>
    </subcellularLocation>
</comment>
<dbReference type="GO" id="GO:0005044">
    <property type="term" value="F:scavenger receptor activity"/>
    <property type="evidence" value="ECO:0007669"/>
    <property type="project" value="TreeGrafter"/>
</dbReference>
<dbReference type="InterPro" id="IPR002159">
    <property type="entry name" value="CD36_fam"/>
</dbReference>
<comment type="caution">
    <text evidence="9">The sequence shown here is derived from an EMBL/GenBank/DDBJ whole genome shotgun (WGS) entry which is preliminary data.</text>
</comment>
<keyword evidence="6 8" id="KW-0472">Membrane</keyword>
<sequence>MAYFSKKCGICTLLSLGGVFITLGIVFALFWTTLYNGILTTELVLTNSSKSYQLWKDTPIPIYMNVYMFNWTNSKEVVESNWTIKPQLRECGPYVFSEHHVRVNVSWNTENQTVTFQQVKTWKFIPSLSNGTLNDSITNINPIATVIGNKARNLPVFLKEALNLLLVKMHETLYFTKTVGDLIFVGVDDPILKVLDKFKVKLPFKKFGWFYSRNNSATYDGVFTMNTGKKDMNLLGDLSLWNGNANTTAYNGTCGHVNGTTGELWPPVVNREDIEIFASDICGQLFFKHNGSETILNVEGKKFIGTDYTFDNGTKYPEQSCYQSGKVIPSGARSISVCRFGSPAYISYPHFYLGDPSYLKQVKGLKPNKTEHESHITIEPVTGITLSAKVQLQLNLYLESIEGMRVILFVIFSNIPPIYMPMIWFSQVATLPQKYCSMTNLLVGLRSVGHYVGWIVFSIGLLMSIIGFILIYKNNTVEEEEDHLIESEA</sequence>
<evidence type="ECO:0000256" key="5">
    <source>
        <dbReference type="ARBA" id="ARBA00022989"/>
    </source>
</evidence>
<feature type="transmembrane region" description="Helical" evidence="8">
    <location>
        <begin position="451"/>
        <end position="472"/>
    </location>
</feature>
<reference evidence="9 10" key="1">
    <citation type="journal article" date="2024" name="Insects">
        <title>An Improved Chromosome-Level Genome Assembly of the Firefly Pyrocoelia pectoralis.</title>
        <authorList>
            <person name="Fu X."/>
            <person name="Meyer-Rochow V.B."/>
            <person name="Ballantyne L."/>
            <person name="Zhu X."/>
        </authorList>
    </citation>
    <scope>NUCLEOTIDE SEQUENCE [LARGE SCALE GENOMIC DNA]</scope>
    <source>
        <tissue evidence="9">Whole body</tissue>
    </source>
</reference>
<organism evidence="9 10">
    <name type="scientific">Pyrocoelia pectoralis</name>
    <dbReference type="NCBI Taxonomy" id="417401"/>
    <lineage>
        <taxon>Eukaryota</taxon>
        <taxon>Metazoa</taxon>
        <taxon>Ecdysozoa</taxon>
        <taxon>Arthropoda</taxon>
        <taxon>Hexapoda</taxon>
        <taxon>Insecta</taxon>
        <taxon>Pterygota</taxon>
        <taxon>Neoptera</taxon>
        <taxon>Endopterygota</taxon>
        <taxon>Coleoptera</taxon>
        <taxon>Polyphaga</taxon>
        <taxon>Elateriformia</taxon>
        <taxon>Elateroidea</taxon>
        <taxon>Lampyridae</taxon>
        <taxon>Lampyrinae</taxon>
        <taxon>Pyrocoelia</taxon>
    </lineage>
</organism>
<evidence type="ECO:0000256" key="7">
    <source>
        <dbReference type="ARBA" id="ARBA00023180"/>
    </source>
</evidence>